<dbReference type="AlphaFoldDB" id="F8NG66"/>
<evidence type="ECO:0000259" key="4">
    <source>
        <dbReference type="Pfam" id="PF13359"/>
    </source>
</evidence>
<feature type="compositionally biased region" description="Low complexity" evidence="3">
    <location>
        <begin position="55"/>
        <end position="72"/>
    </location>
</feature>
<dbReference type="GeneID" id="18813058"/>
<accession>F8NG66</accession>
<comment type="cofactor">
    <cofactor evidence="1">
        <name>a divalent metal cation</name>
        <dbReference type="ChEBI" id="CHEBI:60240"/>
    </cofactor>
</comment>
<dbReference type="GO" id="GO:0046872">
    <property type="term" value="F:metal ion binding"/>
    <property type="evidence" value="ECO:0007669"/>
    <property type="project" value="UniProtKB-KW"/>
</dbReference>
<protein>
    <recommendedName>
        <fullName evidence="4">DDE Tnp4 domain-containing protein</fullName>
    </recommendedName>
</protein>
<reference evidence="5" key="1">
    <citation type="submission" date="2011-04" db="EMBL/GenBank/DDBJ databases">
        <title>Evolution of plant cell wall degrading machinery underlies the functional diversity of forest fungi.</title>
        <authorList>
            <consortium name="US DOE Joint Genome Institute (JGI-PGF)"/>
            <person name="Eastwood D.C."/>
            <person name="Floudas D."/>
            <person name="Binder M."/>
            <person name="Majcherczyk A."/>
            <person name="Schneider P."/>
            <person name="Aerts A."/>
            <person name="Asiegbu F.O."/>
            <person name="Baker S.E."/>
            <person name="Barry K."/>
            <person name="Bendiksby M."/>
            <person name="Blumentritt M."/>
            <person name="Coutinho P.M."/>
            <person name="Cullen D."/>
            <person name="Cullen D."/>
            <person name="Gathman A."/>
            <person name="Goodell B."/>
            <person name="Henrissat B."/>
            <person name="Ihrmark K."/>
            <person name="Kauserud H."/>
            <person name="Kohler A."/>
            <person name="LaButti K."/>
            <person name="Lapidus A."/>
            <person name="Lavin J.L."/>
            <person name="Lee Y.-H."/>
            <person name="Lindquist E."/>
            <person name="Lilly W."/>
            <person name="Lucas S."/>
            <person name="Morin E."/>
            <person name="Murat C."/>
            <person name="Oguiza J.A."/>
            <person name="Park J."/>
            <person name="Pisabarro A.G."/>
            <person name="Riley R."/>
            <person name="Rosling A."/>
            <person name="Salamov A."/>
            <person name="Schmidt O."/>
            <person name="Schmutz J."/>
            <person name="Skrede I."/>
            <person name="Stenlid J."/>
            <person name="Wiebenga A."/>
            <person name="Xie X."/>
            <person name="Kues U."/>
            <person name="Hibbett D.S."/>
            <person name="Hoffmeister D."/>
            <person name="Hogberg N."/>
            <person name="Martin F."/>
            <person name="Grigoriev I.V."/>
            <person name="Watkinson S.C."/>
        </authorList>
    </citation>
    <scope>NUCLEOTIDE SEQUENCE</scope>
    <source>
        <strain evidence="5">S7.9</strain>
    </source>
</reference>
<keyword evidence="2" id="KW-0479">Metal-binding</keyword>
<evidence type="ECO:0000256" key="1">
    <source>
        <dbReference type="ARBA" id="ARBA00001968"/>
    </source>
</evidence>
<dbReference type="HOGENOM" id="CLU_966965_0_0_1"/>
<dbReference type="EMBL" id="GL945428">
    <property type="protein sequence ID" value="EGO31036.1"/>
    <property type="molecule type" value="Genomic_DNA"/>
</dbReference>
<gene>
    <name evidence="5" type="ORF">SERLADRAFT_412515</name>
</gene>
<evidence type="ECO:0000313" key="5">
    <source>
        <dbReference type="EMBL" id="EGO31036.1"/>
    </source>
</evidence>
<feature type="region of interest" description="Disordered" evidence="3">
    <location>
        <begin position="35"/>
        <end position="83"/>
    </location>
</feature>
<dbReference type="OrthoDB" id="2641813at2759"/>
<evidence type="ECO:0000256" key="3">
    <source>
        <dbReference type="SAM" id="MobiDB-lite"/>
    </source>
</evidence>
<organism>
    <name type="scientific">Serpula lacrymans var. lacrymans (strain S7.9)</name>
    <name type="common">Dry rot fungus</name>
    <dbReference type="NCBI Taxonomy" id="578457"/>
    <lineage>
        <taxon>Eukaryota</taxon>
        <taxon>Fungi</taxon>
        <taxon>Dikarya</taxon>
        <taxon>Basidiomycota</taxon>
        <taxon>Agaricomycotina</taxon>
        <taxon>Agaricomycetes</taxon>
        <taxon>Agaricomycetidae</taxon>
        <taxon>Boletales</taxon>
        <taxon>Coniophorineae</taxon>
        <taxon>Serpulaceae</taxon>
        <taxon>Serpula</taxon>
    </lineage>
</organism>
<dbReference type="Proteomes" id="UP000008064">
    <property type="component" value="Unassembled WGS sequence"/>
</dbReference>
<dbReference type="Pfam" id="PF13359">
    <property type="entry name" value="DDE_Tnp_4"/>
    <property type="match status" value="1"/>
</dbReference>
<name>F8NG66_SERL9</name>
<dbReference type="KEGG" id="sla:SERLADRAFT_412515"/>
<dbReference type="RefSeq" id="XP_007312920.1">
    <property type="nucleotide sequence ID" value="XM_007312858.1"/>
</dbReference>
<dbReference type="InterPro" id="IPR027806">
    <property type="entry name" value="HARBI1_dom"/>
</dbReference>
<sequence>MLVYPIMPTALTRNRPTIRQQRRQQLDRTVKKVLHQLIHRPRTVSNDDDEDDPSIHSSASPSDHSISSASSDSTDDHISMSVSSISSRIPSELRIGRAKISHIRLVITKYRHLLHPPAPRHYGNRASVADIADWSGVSVGGVELCTKRCMIAIISLHDDVIKAPTPAEKEAAKCWVERQVVTLPHNLKIVDYCVGHTGSIHDASAYLDTGLRTQPESFLGPGEWIWADSAYPLSATCVPPFKQPPNGALTRRQRHFNYYLSRVRIRNSEFKSAQFTDSVTPNFGFGVASFFTI</sequence>
<proteinExistence type="predicted"/>
<feature type="domain" description="DDE Tnp4" evidence="4">
    <location>
        <begin position="181"/>
        <end position="265"/>
    </location>
</feature>
<evidence type="ECO:0000256" key="2">
    <source>
        <dbReference type="ARBA" id="ARBA00022723"/>
    </source>
</evidence>